<sequence length="347" mass="38966">MNDLLQQETERQRRLLEEARKAVEQEKVRMRQGGVRRIEPRLDELPAMPVPQRGELREEGRQDHALPLPSDEMPPPAEFVVPLRSVPDMRSALIPIDDADGATWSKPFSLPRADMEPWLSFLRGYRASALFPEHAAAGSGLRVDAAVQALLELKGIDIKVILEPAVQINGPVEYAEDVPAQAISGNERDVHENQLAKAFEKGREMGNHLYDALLGEGYVNLVQAWEKVHSRKPSVSELHFMLTTGRVKPPEEIQPRRPEMAENLYPPKAPAVVAEPTPRKQEAAPPETRVSEPKAGLVRKISTGLIRDKLKVKFAIRDKRKLVFHLSHLALVCVAIVVYCIVMRVFD</sequence>
<keyword evidence="3" id="KW-0472">Membrane</keyword>
<name>A0A0C2BID1_9BURK</name>
<keyword evidence="5" id="KW-1185">Reference proteome</keyword>
<reference evidence="4 5" key="1">
    <citation type="submission" date="2014-12" db="EMBL/GenBank/DDBJ databases">
        <title>Denitrispirillum autotrophicum gen. nov., sp. nov., Denitrifying, Facultatively Autotrophic Bacteria Isolated from Rice Paddy Soil.</title>
        <authorList>
            <person name="Ishii S."/>
            <person name="Ashida N."/>
            <person name="Ohno H."/>
            <person name="Otsuka S."/>
            <person name="Yokota A."/>
            <person name="Senoo K."/>
        </authorList>
    </citation>
    <scope>NUCLEOTIDE SEQUENCE [LARGE SCALE GENOMIC DNA]</scope>
    <source>
        <strain evidence="4 5">TSA66</strain>
    </source>
</reference>
<evidence type="ECO:0000256" key="2">
    <source>
        <dbReference type="SAM" id="MobiDB-lite"/>
    </source>
</evidence>
<dbReference type="OrthoDB" id="8776286at2"/>
<dbReference type="RefSeq" id="WP_040039788.1">
    <property type="nucleotide sequence ID" value="NZ_JWJG01000028.1"/>
</dbReference>
<feature type="coiled-coil region" evidence="1">
    <location>
        <begin position="2"/>
        <end position="29"/>
    </location>
</feature>
<organism evidence="4 5">
    <name type="scientific">Noviherbaspirillum autotrophicum</name>
    <dbReference type="NCBI Taxonomy" id="709839"/>
    <lineage>
        <taxon>Bacteria</taxon>
        <taxon>Pseudomonadati</taxon>
        <taxon>Pseudomonadota</taxon>
        <taxon>Betaproteobacteria</taxon>
        <taxon>Burkholderiales</taxon>
        <taxon>Oxalobacteraceae</taxon>
        <taxon>Noviherbaspirillum</taxon>
    </lineage>
</organism>
<evidence type="ECO:0000256" key="1">
    <source>
        <dbReference type="SAM" id="Coils"/>
    </source>
</evidence>
<gene>
    <name evidence="4" type="ORF">TSA66_09250</name>
</gene>
<protein>
    <submittedName>
        <fullName evidence="4">Uncharacterized protein</fullName>
    </submittedName>
</protein>
<feature type="region of interest" description="Disordered" evidence="2">
    <location>
        <begin position="39"/>
        <end position="76"/>
    </location>
</feature>
<accession>A0A0C2BID1</accession>
<evidence type="ECO:0000313" key="4">
    <source>
        <dbReference type="EMBL" id="KIF80965.1"/>
    </source>
</evidence>
<keyword evidence="3" id="KW-1133">Transmembrane helix</keyword>
<proteinExistence type="predicted"/>
<evidence type="ECO:0000256" key="3">
    <source>
        <dbReference type="SAM" id="Phobius"/>
    </source>
</evidence>
<keyword evidence="1" id="KW-0175">Coiled coil</keyword>
<feature type="compositionally biased region" description="Basic and acidic residues" evidence="2">
    <location>
        <begin position="54"/>
        <end position="64"/>
    </location>
</feature>
<dbReference type="EMBL" id="JWJG01000028">
    <property type="protein sequence ID" value="KIF80965.1"/>
    <property type="molecule type" value="Genomic_DNA"/>
</dbReference>
<dbReference type="Proteomes" id="UP000031572">
    <property type="component" value="Unassembled WGS sequence"/>
</dbReference>
<feature type="transmembrane region" description="Helical" evidence="3">
    <location>
        <begin position="322"/>
        <end position="346"/>
    </location>
</feature>
<keyword evidence="3" id="KW-0812">Transmembrane</keyword>
<dbReference type="STRING" id="709839.TSA66_09250"/>
<dbReference type="AlphaFoldDB" id="A0A0C2BID1"/>
<comment type="caution">
    <text evidence="4">The sequence shown here is derived from an EMBL/GenBank/DDBJ whole genome shotgun (WGS) entry which is preliminary data.</text>
</comment>
<feature type="region of interest" description="Disordered" evidence="2">
    <location>
        <begin position="274"/>
        <end position="293"/>
    </location>
</feature>
<evidence type="ECO:0000313" key="5">
    <source>
        <dbReference type="Proteomes" id="UP000031572"/>
    </source>
</evidence>